<comment type="caution">
    <text evidence="3">The sequence shown here is derived from an EMBL/GenBank/DDBJ whole genome shotgun (WGS) entry which is preliminary data.</text>
</comment>
<dbReference type="PANTHER" id="PTHR19959">
    <property type="entry name" value="KINESIN LIGHT CHAIN"/>
    <property type="match status" value="1"/>
</dbReference>
<dbReference type="Gene3D" id="1.25.40.10">
    <property type="entry name" value="Tetratricopeptide repeat domain"/>
    <property type="match status" value="4"/>
</dbReference>
<accession>A0A4S4LXA6</accession>
<feature type="compositionally biased region" description="Basic and acidic residues" evidence="1">
    <location>
        <begin position="1"/>
        <end position="17"/>
    </location>
</feature>
<keyword evidence="4" id="KW-1185">Reference proteome</keyword>
<evidence type="ECO:0000313" key="4">
    <source>
        <dbReference type="Proteomes" id="UP000310158"/>
    </source>
</evidence>
<evidence type="ECO:0000259" key="2">
    <source>
        <dbReference type="Pfam" id="PF12770"/>
    </source>
</evidence>
<sequence length="1399" mass="155856">MPCDQDPKETLDLKPEDGQESADSFALAKSTFRECKEAGQLSDLENAISLLRRALDRRPEPHPLRSGSLNHLATALVTKFYRTGDAQDLGDAISLYNTVALEARQDTVDAELDDDDDERSVAQLQILQQKENVEENGECSDMINLALASINKYNHAASISSLNTSIFLHREALRPRPVPHAQRFALLTGLADALAARFRIAESVGDLDEAISFHGETLDLSLGFDPDQESLLLSLTGAFLTRFNHAGQFRDLDDALVCMERVNEGRRARSIKVHEAKTLVYLADTLLGGFDHSSEVSDLDRATLLYRNALSLLPVNHSLRYGVLANLATALVRRFRQMGGLEDLNEALSLNHDVLKQLPASHPNRQGMLHNLANVLSVRFEQTSQLTDLDEAVSLHREALLLCSAPHPDRSMSLNSLASVLFARFRQTGEFVDMDEAVSLHREALELCPPPHPGRSWSLNSLANTLSTRFRLTAQLADLDEAVSLHREALKLRPSPHPERSGSLNDLACALDSRFRRIGDLDDLNEAILLHREALELRPVPHPNRSSTFNNLATTLSARFRHTGQLADLDEAVALHREAMQLLPAPHSSRSLSLDNLANTLLAHFRQTDRLLDLDEAISLHHEALELRPMPHPDRSMSLNNLGFSLETRFRKTGRLVDIDEAILLLREGLRLCPAPHVIRSHCLTNLANALGERFGKTRQLVDLDEAVSYQREALGLHPVPHPQRPYSLNNLSKALFTRYDHVRLLSDIEDAIALSRESLDLLPLGHADRCNFSSNLGMILAELYQTRQQGSLDDVVASFRTAVSCSSAPAFERFDAAKRWARCTDPVHDSALEAYQAAIELLPRIAMFGLNLQSRQEVLTSRSDGLARDAAACAVRLGRLDKAVELLEEGRTVFWSQALRLRTPLDSLRAEAPELSKQLEGISMALEQGSKRDECRRLSDSQQIVMSIEQEAIRYRGLDEEWHATLEEIRRLDQFHDFLRPRPFAELQVAASCGPVVIINSSKSHCDMLILTSTGIKRLPLPDFTSMDAEHLVDATRLAITLSPLPQDLQSSLTVLADKLRSYEDTPTVLEQDRHFHVKRTHIPRMDSDGIFRHVLEILWGYIVEPVIRSLELQVKIYLTIVLFLLTASPLSSQKSDSPPRLWWYPTGHFAFLPIHAAGIYGVMNGKNTSDYVVSSYTHTLNALLSPLPPVANSFKVLVVIHSPTGRQALPYTRDELQKIECRVPDECLVKLGIPGAPSSVENIVSHLPSASMVHFACHGIQHPSNPLKSALLLQDGRLKVSQIMEQSMPNASLAFLSACQTAMGDENVPDEAMHLAATLLFAGFRGVVATMWSMHDMDGPKIVDEFYRYLFEDEAGAPVPPYPNTTRAARALHLAVAKLRAQNCAFKRWVPFVHLGL</sequence>
<dbReference type="Proteomes" id="UP000310158">
    <property type="component" value="Unassembled WGS sequence"/>
</dbReference>
<feature type="domain" description="CHAT" evidence="2">
    <location>
        <begin position="1127"/>
        <end position="1398"/>
    </location>
</feature>
<proteinExistence type="predicted"/>
<dbReference type="OrthoDB" id="9991317at2759"/>
<feature type="region of interest" description="Disordered" evidence="1">
    <location>
        <begin position="1"/>
        <end position="24"/>
    </location>
</feature>
<dbReference type="PANTHER" id="PTHR19959:SF119">
    <property type="entry name" value="FUNGAL LIPASE-LIKE DOMAIN-CONTAINING PROTEIN"/>
    <property type="match status" value="1"/>
</dbReference>
<evidence type="ECO:0000256" key="1">
    <source>
        <dbReference type="SAM" id="MobiDB-lite"/>
    </source>
</evidence>
<evidence type="ECO:0000313" key="3">
    <source>
        <dbReference type="EMBL" id="THH16518.1"/>
    </source>
</evidence>
<gene>
    <name evidence="3" type="ORF">EW146_g4137</name>
</gene>
<dbReference type="SUPFAM" id="SSF48452">
    <property type="entry name" value="TPR-like"/>
    <property type="match status" value="2"/>
</dbReference>
<dbReference type="Pfam" id="PF12770">
    <property type="entry name" value="CHAT"/>
    <property type="match status" value="1"/>
</dbReference>
<dbReference type="InterPro" id="IPR011990">
    <property type="entry name" value="TPR-like_helical_dom_sf"/>
</dbReference>
<dbReference type="Pfam" id="PF13374">
    <property type="entry name" value="TPR_10"/>
    <property type="match status" value="3"/>
</dbReference>
<organism evidence="3 4">
    <name type="scientific">Bondarzewia mesenterica</name>
    <dbReference type="NCBI Taxonomy" id="1095465"/>
    <lineage>
        <taxon>Eukaryota</taxon>
        <taxon>Fungi</taxon>
        <taxon>Dikarya</taxon>
        <taxon>Basidiomycota</taxon>
        <taxon>Agaricomycotina</taxon>
        <taxon>Agaricomycetes</taxon>
        <taxon>Russulales</taxon>
        <taxon>Bondarzewiaceae</taxon>
        <taxon>Bondarzewia</taxon>
    </lineage>
</organism>
<name>A0A4S4LXA6_9AGAM</name>
<dbReference type="EMBL" id="SGPL01000154">
    <property type="protein sequence ID" value="THH16518.1"/>
    <property type="molecule type" value="Genomic_DNA"/>
</dbReference>
<reference evidence="3 4" key="1">
    <citation type="submission" date="2019-02" db="EMBL/GenBank/DDBJ databases">
        <title>Genome sequencing of the rare red list fungi Bondarzewia mesenterica.</title>
        <authorList>
            <person name="Buettner E."/>
            <person name="Kellner H."/>
        </authorList>
    </citation>
    <scope>NUCLEOTIDE SEQUENCE [LARGE SCALE GENOMIC DNA]</scope>
    <source>
        <strain evidence="3 4">DSM 108281</strain>
    </source>
</reference>
<dbReference type="InterPro" id="IPR024983">
    <property type="entry name" value="CHAT_dom"/>
</dbReference>
<protein>
    <recommendedName>
        <fullName evidence="2">CHAT domain-containing protein</fullName>
    </recommendedName>
</protein>